<dbReference type="InterPro" id="IPR025713">
    <property type="entry name" value="MotB-like_N_dom"/>
</dbReference>
<reference evidence="11 12" key="1">
    <citation type="submission" date="2024-02" db="EMBL/GenBank/DDBJ databases">
        <title>Bacteria isolated from the canopy kelp, Nereocystis luetkeana.</title>
        <authorList>
            <person name="Pfister C.A."/>
            <person name="Younker I.T."/>
            <person name="Light S.H."/>
        </authorList>
    </citation>
    <scope>NUCLEOTIDE SEQUENCE [LARGE SCALE GENOMIC DNA]</scope>
    <source>
        <strain evidence="11 12">TI.2.07</strain>
    </source>
</reference>
<evidence type="ECO:0000256" key="3">
    <source>
        <dbReference type="ARBA" id="ARBA00022475"/>
    </source>
</evidence>
<keyword evidence="11" id="KW-0282">Flagellum</keyword>
<dbReference type="InterPro" id="IPR050330">
    <property type="entry name" value="Bact_OuterMem_StrucFunc"/>
</dbReference>
<proteinExistence type="inferred from homology"/>
<keyword evidence="4 9" id="KW-0812">Transmembrane</keyword>
<dbReference type="EMBL" id="JBAKBA010000030">
    <property type="protein sequence ID" value="MEL0660001.1"/>
    <property type="molecule type" value="Genomic_DNA"/>
</dbReference>
<dbReference type="Proteomes" id="UP001366060">
    <property type="component" value="Unassembled WGS sequence"/>
</dbReference>
<comment type="similarity">
    <text evidence="2">Belongs to the MotB family.</text>
</comment>
<evidence type="ECO:0000256" key="1">
    <source>
        <dbReference type="ARBA" id="ARBA00004162"/>
    </source>
</evidence>
<protein>
    <submittedName>
        <fullName evidence="11">Flagellar motor protein MotB</fullName>
    </submittedName>
</protein>
<evidence type="ECO:0000256" key="6">
    <source>
        <dbReference type="ARBA" id="ARBA00023136"/>
    </source>
</evidence>
<dbReference type="PANTHER" id="PTHR30329:SF21">
    <property type="entry name" value="LIPOPROTEIN YIAD-RELATED"/>
    <property type="match status" value="1"/>
</dbReference>
<evidence type="ECO:0000313" key="11">
    <source>
        <dbReference type="EMBL" id="MEL0660001.1"/>
    </source>
</evidence>
<feature type="domain" description="OmpA-like" evidence="10">
    <location>
        <begin position="191"/>
        <end position="312"/>
    </location>
</feature>
<accession>A0ABU9HDQ0</accession>
<feature type="region of interest" description="Disordered" evidence="8">
    <location>
        <begin position="101"/>
        <end position="165"/>
    </location>
</feature>
<feature type="transmembrane region" description="Helical" evidence="9">
    <location>
        <begin position="12"/>
        <end position="36"/>
    </location>
</feature>
<evidence type="ECO:0000256" key="9">
    <source>
        <dbReference type="SAM" id="Phobius"/>
    </source>
</evidence>
<organism evidence="11 12">
    <name type="scientific">Psychromonas arctica</name>
    <dbReference type="NCBI Taxonomy" id="168275"/>
    <lineage>
        <taxon>Bacteria</taxon>
        <taxon>Pseudomonadati</taxon>
        <taxon>Pseudomonadota</taxon>
        <taxon>Gammaproteobacteria</taxon>
        <taxon>Alteromonadales</taxon>
        <taxon>Psychromonadaceae</taxon>
        <taxon>Psychromonas</taxon>
    </lineage>
</organism>
<gene>
    <name evidence="11" type="ORF">V6255_12735</name>
</gene>
<evidence type="ECO:0000256" key="2">
    <source>
        <dbReference type="ARBA" id="ARBA00008914"/>
    </source>
</evidence>
<dbReference type="SUPFAM" id="SSF103088">
    <property type="entry name" value="OmpA-like"/>
    <property type="match status" value="1"/>
</dbReference>
<dbReference type="PANTHER" id="PTHR30329">
    <property type="entry name" value="STATOR ELEMENT OF FLAGELLAR MOTOR COMPLEX"/>
    <property type="match status" value="1"/>
</dbReference>
<keyword evidence="3" id="KW-1003">Cell membrane</keyword>
<keyword evidence="12" id="KW-1185">Reference proteome</keyword>
<evidence type="ECO:0000256" key="7">
    <source>
        <dbReference type="PROSITE-ProRule" id="PRU00473"/>
    </source>
</evidence>
<dbReference type="RefSeq" id="WP_341628498.1">
    <property type="nucleotide sequence ID" value="NZ_JBAKBA010000030.1"/>
</dbReference>
<keyword evidence="11" id="KW-0966">Cell projection</keyword>
<sequence length="322" mass="35475">MEEECKCPPEGLPAWMGTFADLMSLLMCFFVLLLSFSEMDVLKFKQIAGSMAFAFGVQNQLEVKDIPKGTSVIAQEFRPGKPEPTPIEVIMQRTTEVTQTTLDFQEGDSSRSGGQQDVPVRETSLQVNEETKEVLSAEVSKSVAEQSEEQLEQTEQAASASTASQQALTRKVAEDLREEIEDGAIEIESLGQQLIIRVREKGAFPAGSAFLQPRFRPVIAKVAKILVDVPGVVTVAGHTDNEPIQSELYRSNLDLSAQRAVSVAQEMLKLKGIRDKKMLVVGYANTKPLVEGDTPAEQRRNRRVEIMIMQGEAAESDEISVE</sequence>
<comment type="subcellular location">
    <subcellularLocation>
        <location evidence="1">Cell membrane</location>
        <topology evidence="1">Single-pass membrane protein</topology>
    </subcellularLocation>
</comment>
<dbReference type="InterPro" id="IPR036737">
    <property type="entry name" value="OmpA-like_sf"/>
</dbReference>
<feature type="compositionally biased region" description="Low complexity" evidence="8">
    <location>
        <begin position="153"/>
        <end position="165"/>
    </location>
</feature>
<dbReference type="Pfam" id="PF13677">
    <property type="entry name" value="MotB_plug"/>
    <property type="match status" value="1"/>
</dbReference>
<comment type="caution">
    <text evidence="11">The sequence shown here is derived from an EMBL/GenBank/DDBJ whole genome shotgun (WGS) entry which is preliminary data.</text>
</comment>
<evidence type="ECO:0000313" key="12">
    <source>
        <dbReference type="Proteomes" id="UP001366060"/>
    </source>
</evidence>
<evidence type="ECO:0000256" key="8">
    <source>
        <dbReference type="SAM" id="MobiDB-lite"/>
    </source>
</evidence>
<keyword evidence="11" id="KW-0969">Cilium</keyword>
<keyword evidence="5 9" id="KW-1133">Transmembrane helix</keyword>
<dbReference type="NCBIfam" id="NF006508">
    <property type="entry name" value="PRK08944.1"/>
    <property type="match status" value="1"/>
</dbReference>
<evidence type="ECO:0000256" key="4">
    <source>
        <dbReference type="ARBA" id="ARBA00022692"/>
    </source>
</evidence>
<evidence type="ECO:0000259" key="10">
    <source>
        <dbReference type="PROSITE" id="PS51123"/>
    </source>
</evidence>
<dbReference type="PROSITE" id="PS51123">
    <property type="entry name" value="OMPA_2"/>
    <property type="match status" value="1"/>
</dbReference>
<dbReference type="InterPro" id="IPR006665">
    <property type="entry name" value="OmpA-like"/>
</dbReference>
<dbReference type="CDD" id="cd07185">
    <property type="entry name" value="OmpA_C-like"/>
    <property type="match status" value="1"/>
</dbReference>
<dbReference type="Pfam" id="PF00691">
    <property type="entry name" value="OmpA"/>
    <property type="match status" value="1"/>
</dbReference>
<evidence type="ECO:0000256" key="5">
    <source>
        <dbReference type="ARBA" id="ARBA00022989"/>
    </source>
</evidence>
<dbReference type="Gene3D" id="3.30.1330.60">
    <property type="entry name" value="OmpA-like domain"/>
    <property type="match status" value="1"/>
</dbReference>
<keyword evidence="6 7" id="KW-0472">Membrane</keyword>
<name>A0ABU9HDQ0_9GAMM</name>